<dbReference type="PANTHER" id="PTHR46241:SF1">
    <property type="entry name" value="OUTER DYNEIN ARM-DOCKING COMPLEX SUBUNIT 2"/>
    <property type="match status" value="1"/>
</dbReference>
<accession>A0ABQ9XDX6</accession>
<name>A0ABQ9XDX6_9EUKA</name>
<dbReference type="SMART" id="SM00185">
    <property type="entry name" value="ARM"/>
    <property type="match status" value="7"/>
</dbReference>
<dbReference type="PANTHER" id="PTHR46241">
    <property type="entry name" value="ARMADILLO REPEAT-CONTAINING PROTEIN 4 ARMC4"/>
    <property type="match status" value="1"/>
</dbReference>
<proteinExistence type="predicted"/>
<evidence type="ECO:0000313" key="3">
    <source>
        <dbReference type="Proteomes" id="UP001281761"/>
    </source>
</evidence>
<feature type="compositionally biased region" description="Acidic residues" evidence="1">
    <location>
        <begin position="543"/>
        <end position="554"/>
    </location>
</feature>
<feature type="region of interest" description="Disordered" evidence="1">
    <location>
        <begin position="524"/>
        <end position="554"/>
    </location>
</feature>
<dbReference type="InterPro" id="IPR011989">
    <property type="entry name" value="ARM-like"/>
</dbReference>
<dbReference type="InterPro" id="IPR000225">
    <property type="entry name" value="Armadillo"/>
</dbReference>
<keyword evidence="3" id="KW-1185">Reference proteome</keyword>
<reference evidence="2 3" key="1">
    <citation type="journal article" date="2022" name="bioRxiv">
        <title>Genomics of Preaxostyla Flagellates Illuminates Evolutionary Transitions and the Path Towards Mitochondrial Loss.</title>
        <authorList>
            <person name="Novak L.V.F."/>
            <person name="Treitli S.C."/>
            <person name="Pyrih J."/>
            <person name="Halakuc P."/>
            <person name="Pipaliya S.V."/>
            <person name="Vacek V."/>
            <person name="Brzon O."/>
            <person name="Soukal P."/>
            <person name="Eme L."/>
            <person name="Dacks J.B."/>
            <person name="Karnkowska A."/>
            <person name="Elias M."/>
            <person name="Hampl V."/>
        </authorList>
    </citation>
    <scope>NUCLEOTIDE SEQUENCE [LARGE SCALE GENOMIC DNA]</scope>
    <source>
        <strain evidence="2">NAU3</strain>
        <tissue evidence="2">Gut</tissue>
    </source>
</reference>
<dbReference type="InterPro" id="IPR016024">
    <property type="entry name" value="ARM-type_fold"/>
</dbReference>
<feature type="region of interest" description="Disordered" evidence="1">
    <location>
        <begin position="1333"/>
        <end position="1367"/>
    </location>
</feature>
<evidence type="ECO:0000313" key="2">
    <source>
        <dbReference type="EMBL" id="KAK2949425.1"/>
    </source>
</evidence>
<dbReference type="Gene3D" id="1.25.10.10">
    <property type="entry name" value="Leucine-rich Repeat Variant"/>
    <property type="match status" value="4"/>
</dbReference>
<dbReference type="EMBL" id="JARBJD010000156">
    <property type="protein sequence ID" value="KAK2949425.1"/>
    <property type="molecule type" value="Genomic_DNA"/>
</dbReference>
<protein>
    <submittedName>
        <fullName evidence="2">Uncharacterized protein</fullName>
    </submittedName>
</protein>
<feature type="region of interest" description="Disordered" evidence="1">
    <location>
        <begin position="438"/>
        <end position="457"/>
    </location>
</feature>
<evidence type="ECO:0000256" key="1">
    <source>
        <dbReference type="SAM" id="MobiDB-lite"/>
    </source>
</evidence>
<comment type="caution">
    <text evidence="2">The sequence shown here is derived from an EMBL/GenBank/DDBJ whole genome shotgun (WGS) entry which is preliminary data.</text>
</comment>
<organism evidence="2 3">
    <name type="scientific">Blattamonas nauphoetae</name>
    <dbReference type="NCBI Taxonomy" id="2049346"/>
    <lineage>
        <taxon>Eukaryota</taxon>
        <taxon>Metamonada</taxon>
        <taxon>Preaxostyla</taxon>
        <taxon>Oxymonadida</taxon>
        <taxon>Blattamonas</taxon>
    </lineage>
</organism>
<sequence length="1367" mass="148837">MSVKYKEIIHDKPQTKSTLTSPSSFYASMNSTALKEIIACPDSNPQTASLVVAYIKRFMTANPLLAGEALRGIVSLTQSDERTKQMIKNDAFPVIINLIDKNMKKDSHSIRLALRALSSLLQTDKAKIRFLKQGGIDILKKLMTHFVETDVSILEQVYLLIKQLARTDPVRNELIEHTMIESLLTTFDFYFGKESDAITSIVSLLSIFAETYKGRLHIDRVGGIQVLVNTTNFYMLLSPKIVQQCCLSLRQMISNGIEVLVEVVRHYFADDASTTLTALTTLILAVDKCPTRLIHLDIIPLLVNVLETHQSNHSICQIIFGIIFLLSNDDNCRVSLQDKRSIKTLFDTFSRHFANFLPFARVGTGLLATECRRELVSEGIVTRLFEYLSVHTSSSDVPLNITTILLIVGEEPLSHSDFAKANAIPTLFSFISPTPSDHSLPSDGVSPSTPKKQQPQPVPLLENVVGIIAHLVGTTNTNQQLLQHSSQFADILSSAVENDHPSLAGRCCLVISTIALTTPIESSLVPAPSLPHSPPGDAKKDDETDSWDDLSGDEEEVAAVTDTPVALKTTEPVAATPLVALAEKTLPLLITVAQSATDPDVLSLCATAICNFSLHPAICALPCAKEATIAMIDISRFAIISASTRFGLTSDQSDFITLSPSQSLASLRRSSAAPSAALRTTINQAFFAPSTQQDTKPLENTRRRAWDALINLTASPRLLDTFTTNGGIDLVVQELTRSIEHSSDRTMNFLGLAANIIRIPTNITAFIVFEGVPPLINLLSSMFDKKNDELGLACLSVIDTLVHASSEAAKEAATLKGLELTTKILQAKWTDPKCQTLTLHALQVIECQLEFDPSGGTLSPHRTVPIAHHILQSCADTPTDPKALPAAAILLQASLKSALQHSVNSEDVLKTVVAALTATCRLRKAELSTPASEEILQTPHSKDQLSSQLSFLVRLENVLCSLLWNTTANTDSLHTLATLGTIQLLTEILGMETDPSILKLCFGVLSVLSVDPATHPQFIAAGTVAVACKTAQLDVSEKRPDSVLYFLSMLWNVSGTQTSYDTFADSNCIPTLLSVLDVPPFVSDFRLMQCLFGCLSCLALHDQTHSPILERGAARFLVPLKQHTPSLPLPPQPKNPQPFAVVVNGCCFLSNLASTDKHRERLGKAGAGKFVKKVLEMGVTVKDDSLAEKAVRCLVNLCSFAPNTSKKCVSDLTTDLLNAMTAFPQNSELFRAILDLFCILMVERGHQQDIADGPGLDTFLALVADPQQPPIVTLRAVTILCRICQDLKQTRVVLTKKGAIKIYEESLSRAEKKSTLSSILNKSLNMFAPNRKVLMETSGTAQTPPPKPKTPAKQSQKAVVTPPLKRK</sequence>
<dbReference type="SUPFAM" id="SSF48371">
    <property type="entry name" value="ARM repeat"/>
    <property type="match status" value="4"/>
</dbReference>
<feature type="compositionally biased region" description="Low complexity" evidence="1">
    <location>
        <begin position="445"/>
        <end position="455"/>
    </location>
</feature>
<gene>
    <name evidence="2" type="ORF">BLNAU_15621</name>
</gene>
<dbReference type="Proteomes" id="UP001281761">
    <property type="component" value="Unassembled WGS sequence"/>
</dbReference>